<comment type="subcellular location">
    <subcellularLocation>
        <location evidence="1">Nucleus</location>
    </subcellularLocation>
</comment>
<dbReference type="GO" id="GO:0006357">
    <property type="term" value="P:regulation of transcription by RNA polymerase II"/>
    <property type="evidence" value="ECO:0007669"/>
    <property type="project" value="TreeGrafter"/>
</dbReference>
<feature type="region of interest" description="Disordered" evidence="6">
    <location>
        <begin position="34"/>
        <end position="106"/>
    </location>
</feature>
<evidence type="ECO:0000256" key="2">
    <source>
        <dbReference type="ARBA" id="ARBA00005330"/>
    </source>
</evidence>
<keyword evidence="4" id="KW-0804">Transcription</keyword>
<evidence type="ECO:0000313" key="7">
    <source>
        <dbReference type="Proteomes" id="UP000515158"/>
    </source>
</evidence>
<protein>
    <submittedName>
        <fullName evidence="8">Transcriptional adapter 3 isoform X1</fullName>
    </submittedName>
</protein>
<keyword evidence="7" id="KW-1185">Reference proteome</keyword>
<sequence>MNNVLSGLKVLWRKISWNSVEEDLAIMSRTVTPKQMPKMAASKGKPATKKNSGKVKEKSKCKSGNGSGSSSSTLGSSGIPSVGSGDSPLNPEPREEVGLGFPLPKTTDTSRTLPRYYAVLNRSEEEGVLMDDLDQLQMDLESLLSKVAVRQRLLQSEILSINNADSSIDRGKASSPGKKGRSRGSKLVENLTKTRDVARSSSSKHSKKLYRMAPLAGSVPVVPPDNDPKPPAPKVLLSKNSAPNRFWISVEPYCSEVNQEHIKVLEDLIHHNESSLQSLLETPPLGEHYSVNWALQELVEAQEAASMNKQRRKHASLPSSQDAANILKRSSRFGFEKQSTTPGPGPFANRLLAALIQENPVSPLHESTECNKVKVKIENDDDDASSAKRIKLEVPGEKPLKDKVRATGPTKVVGGENIVPYKPHVIACFERSLRLQLEAQGLLDTPEVKKEEEEEDGVLSELHRCQEELQVLAQENERQLHSMIKLLQEEMVRQDLRKKLKHQDSEILETYRKIVAAKQKRKPLSKSERDAAWKTVRDREVVVKNLDALERKW</sequence>
<dbReference type="GO" id="GO:0005634">
    <property type="term" value="C:nucleus"/>
    <property type="evidence" value="ECO:0007669"/>
    <property type="project" value="UniProtKB-SubCell"/>
</dbReference>
<gene>
    <name evidence="8" type="primary">LOC117652020</name>
</gene>
<dbReference type="PANTHER" id="PTHR13556">
    <property type="entry name" value="TRANSCRIPTIONAL ADAPTER 3-RELATED"/>
    <property type="match status" value="1"/>
</dbReference>
<dbReference type="GeneID" id="117652020"/>
<name>A0A6P9A3V6_THRPL</name>
<feature type="compositionally biased region" description="Low complexity" evidence="6">
    <location>
        <begin position="62"/>
        <end position="81"/>
    </location>
</feature>
<reference evidence="8" key="1">
    <citation type="submission" date="2025-08" db="UniProtKB">
        <authorList>
            <consortium name="RefSeq"/>
        </authorList>
    </citation>
    <scope>IDENTIFICATION</scope>
    <source>
        <tissue evidence="8">Total insect</tissue>
    </source>
</reference>
<dbReference type="OrthoDB" id="1232at2759"/>
<accession>A0A6P9A3V6</accession>
<evidence type="ECO:0000313" key="8">
    <source>
        <dbReference type="RefSeq" id="XP_034252542.1"/>
    </source>
</evidence>
<evidence type="ECO:0000256" key="1">
    <source>
        <dbReference type="ARBA" id="ARBA00004123"/>
    </source>
</evidence>
<dbReference type="CTD" id="32787"/>
<evidence type="ECO:0000256" key="5">
    <source>
        <dbReference type="ARBA" id="ARBA00023242"/>
    </source>
</evidence>
<comment type="similarity">
    <text evidence="2">Belongs to the NGG1 family.</text>
</comment>
<feature type="region of interest" description="Disordered" evidence="6">
    <location>
        <begin position="166"/>
        <end position="186"/>
    </location>
</feature>
<keyword evidence="3" id="KW-0805">Transcription regulation</keyword>
<feature type="region of interest" description="Disordered" evidence="6">
    <location>
        <begin position="304"/>
        <end position="323"/>
    </location>
</feature>
<dbReference type="GO" id="GO:0003713">
    <property type="term" value="F:transcription coactivator activity"/>
    <property type="evidence" value="ECO:0007669"/>
    <property type="project" value="TreeGrafter"/>
</dbReference>
<dbReference type="Pfam" id="PF10198">
    <property type="entry name" value="Ada3"/>
    <property type="match status" value="1"/>
</dbReference>
<dbReference type="InParanoid" id="A0A6P9A3V6"/>
<dbReference type="PANTHER" id="PTHR13556:SF2">
    <property type="entry name" value="TRANSCRIPTIONAL ADAPTER 3"/>
    <property type="match status" value="1"/>
</dbReference>
<evidence type="ECO:0000256" key="4">
    <source>
        <dbReference type="ARBA" id="ARBA00023163"/>
    </source>
</evidence>
<evidence type="ECO:0000256" key="3">
    <source>
        <dbReference type="ARBA" id="ARBA00023015"/>
    </source>
</evidence>
<dbReference type="KEGG" id="tpal:117652020"/>
<proteinExistence type="inferred from homology"/>
<dbReference type="GO" id="GO:0000124">
    <property type="term" value="C:SAGA complex"/>
    <property type="evidence" value="ECO:0007669"/>
    <property type="project" value="TreeGrafter"/>
</dbReference>
<dbReference type="Proteomes" id="UP000515158">
    <property type="component" value="Unplaced"/>
</dbReference>
<keyword evidence="5" id="KW-0539">Nucleus</keyword>
<dbReference type="AlphaFoldDB" id="A0A6P9A3V6"/>
<dbReference type="FunCoup" id="A0A6P9A3V6">
    <property type="interactions" value="1733"/>
</dbReference>
<organism evidence="8">
    <name type="scientific">Thrips palmi</name>
    <name type="common">Melon thrips</name>
    <dbReference type="NCBI Taxonomy" id="161013"/>
    <lineage>
        <taxon>Eukaryota</taxon>
        <taxon>Metazoa</taxon>
        <taxon>Ecdysozoa</taxon>
        <taxon>Arthropoda</taxon>
        <taxon>Hexapoda</taxon>
        <taxon>Insecta</taxon>
        <taxon>Pterygota</taxon>
        <taxon>Neoptera</taxon>
        <taxon>Paraneoptera</taxon>
        <taxon>Thysanoptera</taxon>
        <taxon>Terebrantia</taxon>
        <taxon>Thripoidea</taxon>
        <taxon>Thripidae</taxon>
        <taxon>Thrips</taxon>
    </lineage>
</organism>
<dbReference type="RefSeq" id="XP_034252542.1">
    <property type="nucleotide sequence ID" value="XM_034396651.1"/>
</dbReference>
<evidence type="ECO:0000256" key="6">
    <source>
        <dbReference type="SAM" id="MobiDB-lite"/>
    </source>
</evidence>
<dbReference type="InterPro" id="IPR019340">
    <property type="entry name" value="Histone_AcTrfase_su3"/>
</dbReference>